<keyword evidence="1" id="KW-0812">Transmembrane</keyword>
<keyword evidence="1" id="KW-0472">Membrane</keyword>
<dbReference type="EMBL" id="JAZHFV010000002">
    <property type="protein sequence ID" value="MEX4006972.1"/>
    <property type="molecule type" value="Genomic_DNA"/>
</dbReference>
<keyword evidence="1" id="KW-1133">Transmembrane helix</keyword>
<gene>
    <name evidence="2" type="ORF">V1479_06625</name>
</gene>
<dbReference type="RefSeq" id="WP_368802221.1">
    <property type="nucleotide sequence ID" value="NZ_JAZHFV010000002.1"/>
</dbReference>
<dbReference type="Proteomes" id="UP001559025">
    <property type="component" value="Unassembled WGS sequence"/>
</dbReference>
<evidence type="ECO:0000313" key="2">
    <source>
        <dbReference type="EMBL" id="MEX4006972.1"/>
    </source>
</evidence>
<evidence type="ECO:0000256" key="1">
    <source>
        <dbReference type="SAM" id="Phobius"/>
    </source>
</evidence>
<dbReference type="PROSITE" id="PS51257">
    <property type="entry name" value="PROKAR_LIPOPROTEIN"/>
    <property type="match status" value="1"/>
</dbReference>
<evidence type="ECO:0000313" key="3">
    <source>
        <dbReference type="Proteomes" id="UP001559025"/>
    </source>
</evidence>
<name>A0ABV3WQP8_9HYPH</name>
<accession>A0ABV3WQP8</accession>
<protein>
    <submittedName>
        <fullName evidence="2">Uncharacterized protein</fullName>
    </submittedName>
</protein>
<feature type="transmembrane region" description="Helical" evidence="1">
    <location>
        <begin position="37"/>
        <end position="56"/>
    </location>
</feature>
<reference evidence="2 3" key="1">
    <citation type="submission" date="2024-01" db="EMBL/GenBank/DDBJ databases">
        <title>New evidence supports the origin of RcGTA from prophage.</title>
        <authorList>
            <person name="Xu Y."/>
            <person name="Liu B."/>
            <person name="Chen F."/>
        </authorList>
    </citation>
    <scope>NUCLEOTIDE SEQUENCE [LARGE SCALE GENOMIC DNA]</scope>
    <source>
        <strain evidence="2 3">CBW1107-2</strain>
    </source>
</reference>
<proteinExistence type="predicted"/>
<feature type="transmembrane region" description="Helical" evidence="1">
    <location>
        <begin position="95"/>
        <end position="119"/>
    </location>
</feature>
<sequence>METIRQIAFVCVGRAVGFGTLAIACIMLSFAFSPPTAFRAGALLALIMAGILILKAHYAGRQQPKHTEVWLYLEDGLRPHDAEARRRFAGVLRETYGRFAAGALAAACCMFFVSVVLVATGLDTESIGLVVAR</sequence>
<organism evidence="2 3">
    <name type="scientific">Neoaquamicrobium sediminum</name>
    <dbReference type="NCBI Taxonomy" id="1849104"/>
    <lineage>
        <taxon>Bacteria</taxon>
        <taxon>Pseudomonadati</taxon>
        <taxon>Pseudomonadota</taxon>
        <taxon>Alphaproteobacteria</taxon>
        <taxon>Hyphomicrobiales</taxon>
        <taxon>Phyllobacteriaceae</taxon>
        <taxon>Neoaquamicrobium</taxon>
    </lineage>
</organism>
<feature type="transmembrane region" description="Helical" evidence="1">
    <location>
        <begin position="7"/>
        <end position="31"/>
    </location>
</feature>
<keyword evidence="3" id="KW-1185">Reference proteome</keyword>
<comment type="caution">
    <text evidence="2">The sequence shown here is derived from an EMBL/GenBank/DDBJ whole genome shotgun (WGS) entry which is preliminary data.</text>
</comment>